<dbReference type="RefSeq" id="WP_094411743.1">
    <property type="nucleotide sequence ID" value="NZ_NOXV01000097.1"/>
</dbReference>
<dbReference type="SUPFAM" id="SSF48452">
    <property type="entry name" value="TPR-like"/>
    <property type="match status" value="1"/>
</dbReference>
<name>A0A256A0L3_9FLAO</name>
<dbReference type="SMART" id="SM00028">
    <property type="entry name" value="TPR"/>
    <property type="match status" value="3"/>
</dbReference>
<dbReference type="InterPro" id="IPR019734">
    <property type="entry name" value="TPR_rpt"/>
</dbReference>
<dbReference type="EMBL" id="NOXV01000097">
    <property type="protein sequence ID" value="OYQ47236.1"/>
    <property type="molecule type" value="Genomic_DNA"/>
</dbReference>
<evidence type="ECO:0000313" key="2">
    <source>
        <dbReference type="Proteomes" id="UP000216605"/>
    </source>
</evidence>
<gene>
    <name evidence="1" type="ORF">CHU92_01090</name>
</gene>
<protein>
    <submittedName>
        <fullName evidence="1">Uncharacterized protein</fullName>
    </submittedName>
</protein>
<comment type="caution">
    <text evidence="1">The sequence shown here is derived from an EMBL/GenBank/DDBJ whole genome shotgun (WGS) entry which is preliminary data.</text>
</comment>
<dbReference type="Pfam" id="PF14559">
    <property type="entry name" value="TPR_19"/>
    <property type="match status" value="1"/>
</dbReference>
<dbReference type="Proteomes" id="UP000216605">
    <property type="component" value="Unassembled WGS sequence"/>
</dbReference>
<sequence length="191" mass="22616">MGINTYEVMYIQARDKYPYDVDECIEKLQYVIAADDEHAGAHCLMGRIYEEQLEDYRQAEYYYRMTLYLDRNYAPVYGHLARLLIHLGELEEAHNIIEKGQNVKGADTALLTYLKGVLYEKYEMYSTAIGLYEEAKRHCLNNSFMYNMDEQIKRVKEKKALLKKLSKKKDKDKFKKEEAVSQLETVFLRFS</sequence>
<feature type="non-terminal residue" evidence="1">
    <location>
        <position position="191"/>
    </location>
</feature>
<evidence type="ECO:0000313" key="1">
    <source>
        <dbReference type="EMBL" id="OYQ47236.1"/>
    </source>
</evidence>
<reference evidence="1 2" key="1">
    <citation type="submission" date="2017-07" db="EMBL/GenBank/DDBJ databases">
        <title>Flavobacterium cyanobacteriorum sp. nov., isolated from cyanobacterial aggregates in a eutrophic lake.</title>
        <authorList>
            <person name="Cai H."/>
        </authorList>
    </citation>
    <scope>NUCLEOTIDE SEQUENCE [LARGE SCALE GENOMIC DNA]</scope>
    <source>
        <strain evidence="1 2">TH021</strain>
    </source>
</reference>
<accession>A0A256A0L3</accession>
<dbReference type="OrthoDB" id="1122255at2"/>
<keyword evidence="2" id="KW-1185">Reference proteome</keyword>
<dbReference type="AlphaFoldDB" id="A0A256A0L3"/>
<dbReference type="InterPro" id="IPR011990">
    <property type="entry name" value="TPR-like_helical_dom_sf"/>
</dbReference>
<dbReference type="Gene3D" id="1.25.40.10">
    <property type="entry name" value="Tetratricopeptide repeat domain"/>
    <property type="match status" value="1"/>
</dbReference>
<proteinExistence type="predicted"/>
<organism evidence="1 2">
    <name type="scientific">Flavobacterium cyanobacteriorum</name>
    <dbReference type="NCBI Taxonomy" id="2022802"/>
    <lineage>
        <taxon>Bacteria</taxon>
        <taxon>Pseudomonadati</taxon>
        <taxon>Bacteroidota</taxon>
        <taxon>Flavobacteriia</taxon>
        <taxon>Flavobacteriales</taxon>
        <taxon>Flavobacteriaceae</taxon>
        <taxon>Flavobacterium</taxon>
    </lineage>
</organism>